<gene>
    <name evidence="2" type="ORF">GGP41_003915</name>
</gene>
<feature type="region of interest" description="Disordered" evidence="1">
    <location>
        <begin position="237"/>
        <end position="256"/>
    </location>
</feature>
<organism evidence="2 3">
    <name type="scientific">Cochliobolus sativus</name>
    <name type="common">Common root rot and spot blotch fungus</name>
    <name type="synonym">Bipolaris sorokiniana</name>
    <dbReference type="NCBI Taxonomy" id="45130"/>
    <lineage>
        <taxon>Eukaryota</taxon>
        <taxon>Fungi</taxon>
        <taxon>Dikarya</taxon>
        <taxon>Ascomycota</taxon>
        <taxon>Pezizomycotina</taxon>
        <taxon>Dothideomycetes</taxon>
        <taxon>Pleosporomycetidae</taxon>
        <taxon>Pleosporales</taxon>
        <taxon>Pleosporineae</taxon>
        <taxon>Pleosporaceae</taxon>
        <taxon>Bipolaris</taxon>
    </lineage>
</organism>
<accession>A0A8H5Z5V4</accession>
<sequence>MLQSWDRNGAYGYWIVTEEDRSVPISSSFDNSLLQQSVPRMQRLEQLHRDELVRIRGQLKGSSIDTSSPDMALNTNWMRRTQWAETFVGADRKLLVQLAQIPCGTGENLEIEIHDGTAISSSKEDELKLRHIVTTLDRVFDRCEDTVRHTDVSIRCLLRSSYPDRTYKAPFELVGRKATTQGYRRLFKKAVCFCVRFWRLGEPVRQNLLRRSLTDAQDQALKQLWHDEIWVRMPEAQGKESQLYPPESEPATPGDLGWLSDDDFDEIASTITDDSVEELDGDDMERAVQTPLECVDSNQKGEGRLLRSRRTKQPAVEDTASIPVDSDNEGNPGAQEDTTNEEWTIVLEDVIFCFVKFLSTEEYEDGKPSSTLLIYASGVLGISHDGFTFERAKSYTSKLSAMIYCVRMIILEATLPRFAHVRLGWTARPRHGQTDLLNEVRKKTLCLGSPAPMNELLSLRDYGRVISRSDGPSFRVTWSEDGQVVSWDNAQLSMAQFRQISHDTLLAASLLCKQLMYGWSPLFDLSCIHDNLACTTAGYSFVTDTANGLAESYLDLSRRASLDTVSGLMTDNDWNRQAVGQYLDQYSAMTELVMLLAYLVGGQAPRVTELSALEHCNGPSTSRGICVYSRKMALIFRHGKSRRATNHEFIVVRFLPEEAGRLMYYYLVFIRPFACMLYRACLGMDINSTLLFSSPSSPSRPLKTNSLTKILMRQTTLTLGHPLSVKIYRQVSIAITEKHVRQISKPFNQHDDRSTEADINVVFAWQSGHRPLQRGTTYGIDGAFPDSLQPALLRVYEWASNEWHKLLQLQPATDNTRPEITKAQKRALPSSIDQGTSKRPHTTSITQGEMECPLVGDSHVTLMHESRRVGNGPWATDIESAFYNSAPKNLWPGSLPIFGRPSPFERDSVIEERKLISAHVNSGEIDFDHEWNSRRQLQALSEKFQRWKNVGCQLCYVKSGKPEPDHKLECCDRWDDSEKARRIFNWLQGLKLPRFTASSGGCTMCSQTDSICGDIKAMMRMHETEHEEVQRFWRNRLNTSPYGDGECENKPLVKRTIAALCAYDDQILGKFISQRLRDEERVDIMAENHMAYWFERIIDFDGTKIYRLLFVFELLIRAFEFRKSNSLVERNFHVAEEFPSLCENGWDDEEELQGWRNALDWWVGKCGFCAGRGLDGTQIKHSLRDCKRGGARQRSIRMGEAIFAEGFKAQGGCAGCGVPREFCDRWTKSSDGHWQMRPSQKCQYGRLVYNTVVGLFQCSDNRYALDLYTTIEEEGDEEYREMHDKDVTMWLCRKLVVSGIECAEITRQLWVWTRMVQKAQISLRN</sequence>
<evidence type="ECO:0000256" key="1">
    <source>
        <dbReference type="SAM" id="MobiDB-lite"/>
    </source>
</evidence>
<dbReference type="EMBL" id="WNKQ01000052">
    <property type="protein sequence ID" value="KAF5843956.1"/>
    <property type="molecule type" value="Genomic_DNA"/>
</dbReference>
<feature type="compositionally biased region" description="Polar residues" evidence="1">
    <location>
        <begin position="831"/>
        <end position="844"/>
    </location>
</feature>
<comment type="caution">
    <text evidence="2">The sequence shown here is derived from an EMBL/GenBank/DDBJ whole genome shotgun (WGS) entry which is preliminary data.</text>
</comment>
<dbReference type="Proteomes" id="UP000624244">
    <property type="component" value="Unassembled WGS sequence"/>
</dbReference>
<reference evidence="2" key="1">
    <citation type="submission" date="2019-11" db="EMBL/GenBank/DDBJ databases">
        <title>Bipolaris sorokiniana Genome sequencing.</title>
        <authorList>
            <person name="Wang H."/>
        </authorList>
    </citation>
    <scope>NUCLEOTIDE SEQUENCE</scope>
</reference>
<evidence type="ECO:0000313" key="2">
    <source>
        <dbReference type="EMBL" id="KAF5843956.1"/>
    </source>
</evidence>
<proteinExistence type="predicted"/>
<feature type="region of interest" description="Disordered" evidence="1">
    <location>
        <begin position="299"/>
        <end position="337"/>
    </location>
</feature>
<name>A0A8H5Z5V4_COCSA</name>
<feature type="region of interest" description="Disordered" evidence="1">
    <location>
        <begin position="825"/>
        <end position="844"/>
    </location>
</feature>
<evidence type="ECO:0000313" key="3">
    <source>
        <dbReference type="Proteomes" id="UP000624244"/>
    </source>
</evidence>
<protein>
    <submittedName>
        <fullName evidence="2">Uncharacterized protein</fullName>
    </submittedName>
</protein>